<dbReference type="Proteomes" id="UP000247792">
    <property type="component" value="Unassembled WGS sequence"/>
</dbReference>
<comment type="caution">
    <text evidence="1">The sequence shown here is derived from an EMBL/GenBank/DDBJ whole genome shotgun (WGS) entry which is preliminary data.</text>
</comment>
<dbReference type="RefSeq" id="WP_110255205.1">
    <property type="nucleotide sequence ID" value="NZ_QJKB01000003.1"/>
</dbReference>
<dbReference type="EMBL" id="QJKB01000003">
    <property type="protein sequence ID" value="PXX43931.1"/>
    <property type="molecule type" value="Genomic_DNA"/>
</dbReference>
<sequence length="206" mass="23585">MFSIDIPLIFANDAPLILAQQNNSVDNVGGRGNIFEVTKSTRKKTTIFTFCRDMYNHPIGEPQNEKEVESISATNFFSPSTSDVIKLLGAKKGDLIEVAILEKPKHGNLYPILVIRQVWGYLSEDNYVGQDRVVFSVTHKDKKIIVIVNLLVTENTGEEFQYCADEKFKPFSQYEQLLIWESNSLFDLPNFWQTRLSFNRLVAKQD</sequence>
<gene>
    <name evidence="1" type="ORF">DFR42_103199</name>
</gene>
<reference evidence="1 2" key="1">
    <citation type="submission" date="2018-05" db="EMBL/GenBank/DDBJ databases">
        <title>Genomic Encyclopedia of Type Strains, Phase IV (KMG-IV): sequencing the most valuable type-strain genomes for metagenomic binning, comparative biology and taxonomic classification.</title>
        <authorList>
            <person name="Goeker M."/>
        </authorList>
    </citation>
    <scope>NUCLEOTIDE SEQUENCE [LARGE SCALE GENOMIC DNA]</scope>
    <source>
        <strain evidence="1 2">DSM 19792</strain>
    </source>
</reference>
<proteinExistence type="predicted"/>
<name>A0A318J7S0_9BURK</name>
<evidence type="ECO:0000313" key="2">
    <source>
        <dbReference type="Proteomes" id="UP000247792"/>
    </source>
</evidence>
<keyword evidence="2" id="KW-1185">Reference proteome</keyword>
<organism evidence="1 2">
    <name type="scientific">Undibacterium pigrum</name>
    <dbReference type="NCBI Taxonomy" id="401470"/>
    <lineage>
        <taxon>Bacteria</taxon>
        <taxon>Pseudomonadati</taxon>
        <taxon>Pseudomonadota</taxon>
        <taxon>Betaproteobacteria</taxon>
        <taxon>Burkholderiales</taxon>
        <taxon>Oxalobacteraceae</taxon>
        <taxon>Undibacterium</taxon>
    </lineage>
</organism>
<accession>A0A318J7S0</accession>
<protein>
    <submittedName>
        <fullName evidence="1">Uncharacterized protein</fullName>
    </submittedName>
</protein>
<evidence type="ECO:0000313" key="1">
    <source>
        <dbReference type="EMBL" id="PXX43931.1"/>
    </source>
</evidence>
<dbReference type="AlphaFoldDB" id="A0A318J7S0"/>